<organism evidence="3 5">
    <name type="scientific">Aspergillus hiratsukae</name>
    <dbReference type="NCBI Taxonomy" id="1194566"/>
    <lineage>
        <taxon>Eukaryota</taxon>
        <taxon>Fungi</taxon>
        <taxon>Dikarya</taxon>
        <taxon>Ascomycota</taxon>
        <taxon>Pezizomycotina</taxon>
        <taxon>Eurotiomycetes</taxon>
        <taxon>Eurotiomycetidae</taxon>
        <taxon>Eurotiales</taxon>
        <taxon>Aspergillaceae</taxon>
        <taxon>Aspergillus</taxon>
        <taxon>Aspergillus subgen. Fumigati</taxon>
    </lineage>
</organism>
<proteinExistence type="predicted"/>
<evidence type="ECO:0000313" key="5">
    <source>
        <dbReference type="Proteomes" id="UP000662466"/>
    </source>
</evidence>
<dbReference type="Proteomes" id="UP000662466">
    <property type="component" value="Unassembled WGS sequence"/>
</dbReference>
<sequence>MTQSNGNLISSASDPYRLNRNVAASTRLSLQHYIWKENMGYLLHPSIDVSRPDLAIADVGTGTGIWLLDLLRQLPNAKLHGFDISSEQYPAPGFLPPNVSLSKLDILGEIPEEYREKFDVVHARLLVQVVNQAGSDPVPVIQNMMKLLSMLPSAHPLINGVHEKSPGLTVVRPRYLEPGGYLQWEEPNDDASKRPIVKADPANSSENAEKLLQRLDARFRAATPASWSVALGETFKEQGLQNVMQEEFSTNTYLLLLDQANYLGLFGELISKLEGDLKDELSRLHANTVAEARNGLSWKVRRFAFLGQKP</sequence>
<dbReference type="SUPFAM" id="SSF53335">
    <property type="entry name" value="S-adenosyl-L-methionine-dependent methyltransferases"/>
    <property type="match status" value="1"/>
</dbReference>
<dbReference type="InterPro" id="IPR013217">
    <property type="entry name" value="Methyltransf_12"/>
</dbReference>
<dbReference type="PANTHER" id="PTHR43591">
    <property type="entry name" value="METHYLTRANSFERASE"/>
    <property type="match status" value="1"/>
</dbReference>
<dbReference type="CDD" id="cd02440">
    <property type="entry name" value="AdoMet_MTases"/>
    <property type="match status" value="1"/>
</dbReference>
<dbReference type="Gene3D" id="3.40.50.150">
    <property type="entry name" value="Vaccinia Virus protein VP39"/>
    <property type="match status" value="1"/>
</dbReference>
<dbReference type="Pfam" id="PF08242">
    <property type="entry name" value="Methyltransf_12"/>
    <property type="match status" value="1"/>
</dbReference>
<accession>A0A8H6Q8L6</accession>
<dbReference type="EMBL" id="JACBAF010002108">
    <property type="protein sequence ID" value="KAF7167511.1"/>
    <property type="molecule type" value="Genomic_DNA"/>
</dbReference>
<evidence type="ECO:0000313" key="2">
    <source>
        <dbReference type="EMBL" id="KAF7128708.1"/>
    </source>
</evidence>
<gene>
    <name evidence="2" type="ORF">CNMCM5793_003559</name>
    <name evidence="3" type="ORF">CNMCM6106_003043</name>
</gene>
<feature type="domain" description="Methyltransferase type 12" evidence="1">
    <location>
        <begin position="58"/>
        <end position="149"/>
    </location>
</feature>
<evidence type="ECO:0000313" key="3">
    <source>
        <dbReference type="EMBL" id="KAF7167511.1"/>
    </source>
</evidence>
<dbReference type="Proteomes" id="UP000630445">
    <property type="component" value="Unassembled WGS sequence"/>
</dbReference>
<dbReference type="EMBL" id="JACBAD010001905">
    <property type="protein sequence ID" value="KAF7128708.1"/>
    <property type="molecule type" value="Genomic_DNA"/>
</dbReference>
<dbReference type="OrthoDB" id="417697at2759"/>
<protein>
    <recommendedName>
        <fullName evidence="1">Methyltransferase type 12 domain-containing protein</fullName>
    </recommendedName>
</protein>
<dbReference type="PANTHER" id="PTHR43591:SF96">
    <property type="entry name" value="PUTATIVE-RELATED"/>
    <property type="match status" value="1"/>
</dbReference>
<comment type="caution">
    <text evidence="3">The sequence shown here is derived from an EMBL/GenBank/DDBJ whole genome shotgun (WGS) entry which is preliminary data.</text>
</comment>
<reference evidence="3" key="1">
    <citation type="submission" date="2020-06" db="EMBL/GenBank/DDBJ databases">
        <title>Draft genome sequences of strains closely related to Aspergillus parafelis and Aspergillus hiratsukae.</title>
        <authorList>
            <person name="Dos Santos R.A.C."/>
            <person name="Rivero-Menendez O."/>
            <person name="Steenwyk J.L."/>
            <person name="Mead M.E."/>
            <person name="Goldman G.H."/>
            <person name="Alastruey-Izquierdo A."/>
            <person name="Rokas A."/>
        </authorList>
    </citation>
    <scope>NUCLEOTIDE SEQUENCE</scope>
    <source>
        <strain evidence="2">CNM-CM5793</strain>
        <strain evidence="3">CNM-CM6106</strain>
    </source>
</reference>
<evidence type="ECO:0000313" key="4">
    <source>
        <dbReference type="Proteomes" id="UP000630445"/>
    </source>
</evidence>
<evidence type="ECO:0000259" key="1">
    <source>
        <dbReference type="Pfam" id="PF08242"/>
    </source>
</evidence>
<dbReference type="AlphaFoldDB" id="A0A8H6Q8L6"/>
<name>A0A8H6Q8L6_9EURO</name>
<dbReference type="InterPro" id="IPR029063">
    <property type="entry name" value="SAM-dependent_MTases_sf"/>
</dbReference>
<keyword evidence="4" id="KW-1185">Reference proteome</keyword>